<keyword evidence="5" id="KW-1185">Reference proteome</keyword>
<dbReference type="RefSeq" id="WP_349143558.1">
    <property type="nucleotide sequence ID" value="NZ_JBBMFC010000002.1"/>
</dbReference>
<evidence type="ECO:0000256" key="2">
    <source>
        <dbReference type="ARBA" id="ARBA00022898"/>
    </source>
</evidence>
<evidence type="ECO:0000259" key="3">
    <source>
        <dbReference type="Pfam" id="PF02784"/>
    </source>
</evidence>
<gene>
    <name evidence="4" type="ORF">WMO62_01415</name>
</gene>
<comment type="cofactor">
    <cofactor evidence="1">
        <name>pyridoxal 5'-phosphate</name>
        <dbReference type="ChEBI" id="CHEBI:597326"/>
    </cofactor>
</comment>
<dbReference type="Proteomes" id="UP001470288">
    <property type="component" value="Unassembled WGS sequence"/>
</dbReference>
<protein>
    <recommendedName>
        <fullName evidence="3">Orn/DAP/Arg decarboxylase 2 N-terminal domain-containing protein</fullName>
    </recommendedName>
</protein>
<dbReference type="Gene3D" id="3.20.20.10">
    <property type="entry name" value="Alanine racemase"/>
    <property type="match status" value="1"/>
</dbReference>
<organism evidence="4 5">
    <name type="scientific">Hominiventricola aquisgranensis</name>
    <dbReference type="NCBI Taxonomy" id="3133164"/>
    <lineage>
        <taxon>Bacteria</taxon>
        <taxon>Bacillati</taxon>
        <taxon>Bacillota</taxon>
        <taxon>Clostridia</taxon>
        <taxon>Lachnospirales</taxon>
        <taxon>Lachnospiraceae</taxon>
        <taxon>Hominiventricola</taxon>
    </lineage>
</organism>
<evidence type="ECO:0000256" key="1">
    <source>
        <dbReference type="ARBA" id="ARBA00001933"/>
    </source>
</evidence>
<evidence type="ECO:0000313" key="5">
    <source>
        <dbReference type="Proteomes" id="UP001470288"/>
    </source>
</evidence>
<comment type="caution">
    <text evidence="4">The sequence shown here is derived from an EMBL/GenBank/DDBJ whole genome shotgun (WGS) entry which is preliminary data.</text>
</comment>
<dbReference type="EMBL" id="JBBMFC010000002">
    <property type="protein sequence ID" value="MEQ2577496.1"/>
    <property type="molecule type" value="Genomic_DNA"/>
</dbReference>
<reference evidence="4 5" key="1">
    <citation type="submission" date="2024-03" db="EMBL/GenBank/DDBJ databases">
        <title>Human intestinal bacterial collection.</title>
        <authorList>
            <person name="Pauvert C."/>
            <person name="Hitch T.C.A."/>
            <person name="Clavel T."/>
        </authorList>
    </citation>
    <scope>NUCLEOTIDE SEQUENCE [LARGE SCALE GENOMIC DNA]</scope>
    <source>
        <strain evidence="4 5">CLA-AA-H78B</strain>
    </source>
</reference>
<keyword evidence="2" id="KW-0663">Pyridoxal phosphate</keyword>
<dbReference type="Pfam" id="PF02784">
    <property type="entry name" value="Orn_Arg_deC_N"/>
    <property type="match status" value="1"/>
</dbReference>
<dbReference type="InterPro" id="IPR029066">
    <property type="entry name" value="PLP-binding_barrel"/>
</dbReference>
<proteinExistence type="predicted"/>
<feature type="domain" description="Orn/DAP/Arg decarboxylase 2 N-terminal" evidence="3">
    <location>
        <begin position="21"/>
        <end position="98"/>
    </location>
</feature>
<dbReference type="PANTHER" id="PTHR43727:SF2">
    <property type="entry name" value="GROUP IV DECARBOXYLASE"/>
    <property type="match status" value="1"/>
</dbReference>
<evidence type="ECO:0000313" key="4">
    <source>
        <dbReference type="EMBL" id="MEQ2577496.1"/>
    </source>
</evidence>
<dbReference type="SUPFAM" id="SSF51419">
    <property type="entry name" value="PLP-binding barrel"/>
    <property type="match status" value="1"/>
</dbReference>
<accession>A0ABV1HXM7</accession>
<name>A0ABV1HXM7_9FIRM</name>
<dbReference type="InterPro" id="IPR022644">
    <property type="entry name" value="De-COase2_N"/>
</dbReference>
<dbReference type="PANTHER" id="PTHR43727">
    <property type="entry name" value="DIAMINOPIMELATE DECARBOXYLASE"/>
    <property type="match status" value="1"/>
</dbReference>
<sequence>MDQKKLTFIQQNAPCYLYDRQQIIERCQFLQSVMPDELFLYSIKTNPFAPLVASIAAQGFGADAASANEVLLAVQTGIAHESIFYSTPGKNIDDIEKSLGKVYHNCRQFF</sequence>